<reference evidence="1" key="2">
    <citation type="submission" date="2023-05" db="EMBL/GenBank/DDBJ databases">
        <authorList>
            <person name="Fouks B."/>
        </authorList>
    </citation>
    <scope>NUCLEOTIDE SEQUENCE</scope>
    <source>
        <strain evidence="1">Stay&amp;Tobe</strain>
        <tissue evidence="1">Testes</tissue>
    </source>
</reference>
<feature type="non-terminal residue" evidence="1">
    <location>
        <position position="1"/>
    </location>
</feature>
<dbReference type="EMBL" id="JASPKZ010000040">
    <property type="protein sequence ID" value="KAJ9600942.1"/>
    <property type="molecule type" value="Genomic_DNA"/>
</dbReference>
<accession>A0AAD8ETB7</accession>
<keyword evidence="2" id="KW-1185">Reference proteome</keyword>
<dbReference type="Proteomes" id="UP001233999">
    <property type="component" value="Unassembled WGS sequence"/>
</dbReference>
<gene>
    <name evidence="1" type="ORF">L9F63_000889</name>
</gene>
<name>A0AAD8ETB7_DIPPU</name>
<proteinExistence type="predicted"/>
<feature type="non-terminal residue" evidence="1">
    <location>
        <position position="159"/>
    </location>
</feature>
<sequence length="159" mass="18791">REQLLLGRQDYLKDKFLKIEIDPLMAAMAILERYTLSKSKEFSDICESCYVFIHGEMLMTDSVIARTMNENFNQLIECTKDLYTLKNPVDIETTNLESSGEHDMHLLCLPCPPLILNMRKILSQLSFTLNRLFFPRRIQWHPKLHFDKKKRTCLPRILK</sequence>
<evidence type="ECO:0000313" key="1">
    <source>
        <dbReference type="EMBL" id="KAJ9600942.1"/>
    </source>
</evidence>
<protein>
    <submittedName>
        <fullName evidence="1">Uncharacterized protein</fullName>
    </submittedName>
</protein>
<dbReference type="AlphaFoldDB" id="A0AAD8ETB7"/>
<evidence type="ECO:0000313" key="2">
    <source>
        <dbReference type="Proteomes" id="UP001233999"/>
    </source>
</evidence>
<comment type="caution">
    <text evidence="1">The sequence shown here is derived from an EMBL/GenBank/DDBJ whole genome shotgun (WGS) entry which is preliminary data.</text>
</comment>
<reference evidence="1" key="1">
    <citation type="journal article" date="2023" name="IScience">
        <title>Live-bearing cockroach genome reveals convergent evolutionary mechanisms linked to viviparity in insects and beyond.</title>
        <authorList>
            <person name="Fouks B."/>
            <person name="Harrison M.C."/>
            <person name="Mikhailova A.A."/>
            <person name="Marchal E."/>
            <person name="English S."/>
            <person name="Carruthers M."/>
            <person name="Jennings E.C."/>
            <person name="Chiamaka E.L."/>
            <person name="Frigard R.A."/>
            <person name="Pippel M."/>
            <person name="Attardo G.M."/>
            <person name="Benoit J.B."/>
            <person name="Bornberg-Bauer E."/>
            <person name="Tobe S.S."/>
        </authorList>
    </citation>
    <scope>NUCLEOTIDE SEQUENCE</scope>
    <source>
        <strain evidence="1">Stay&amp;Tobe</strain>
    </source>
</reference>
<organism evidence="1 2">
    <name type="scientific">Diploptera punctata</name>
    <name type="common">Pacific beetle cockroach</name>
    <dbReference type="NCBI Taxonomy" id="6984"/>
    <lineage>
        <taxon>Eukaryota</taxon>
        <taxon>Metazoa</taxon>
        <taxon>Ecdysozoa</taxon>
        <taxon>Arthropoda</taxon>
        <taxon>Hexapoda</taxon>
        <taxon>Insecta</taxon>
        <taxon>Pterygota</taxon>
        <taxon>Neoptera</taxon>
        <taxon>Polyneoptera</taxon>
        <taxon>Dictyoptera</taxon>
        <taxon>Blattodea</taxon>
        <taxon>Blaberoidea</taxon>
        <taxon>Blaberidae</taxon>
        <taxon>Diplopterinae</taxon>
        <taxon>Diploptera</taxon>
    </lineage>
</organism>